<dbReference type="RefSeq" id="WP_088472637.1">
    <property type="nucleotide sequence ID" value="NZ_NISJ01000004.1"/>
</dbReference>
<dbReference type="AlphaFoldDB" id="A0A246JY54"/>
<proteinExistence type="predicted"/>
<dbReference type="Proteomes" id="UP000197097">
    <property type="component" value="Unassembled WGS sequence"/>
</dbReference>
<protein>
    <submittedName>
        <fullName evidence="1">Uncharacterized protein</fullName>
    </submittedName>
</protein>
<gene>
    <name evidence="1" type="ORF">CDQ91_10405</name>
</gene>
<dbReference type="EMBL" id="NISJ01000004">
    <property type="protein sequence ID" value="OWQ98022.1"/>
    <property type="molecule type" value="Genomic_DNA"/>
</dbReference>
<evidence type="ECO:0000313" key="2">
    <source>
        <dbReference type="Proteomes" id="UP000197097"/>
    </source>
</evidence>
<comment type="caution">
    <text evidence="1">The sequence shown here is derived from an EMBL/GenBank/DDBJ whole genome shotgun (WGS) entry which is preliminary data.</text>
</comment>
<sequence length="286" mass="31275">MTQINWNALQSFDIGGAFNQGMQAGQQRRREQETDNALRALVANPNDPNVVQNLAQYDPRMAMQVQQQQSQQAQQQQLVQTRRAAAGGDAQALMDLAGVAPDEYFRFDEQTRKGVEKGIEVIGQAALMADTPEKWDATVQQLGPEFAQYMGRFDLREGVVSKAKLAKEFIDINQPKYQVIPEGGMLVNTRDPQALAQVGAGGPAPLQQPAQGGVSEEQAAPIIQQAMTSKVIAPEDLARIQSSLGPNGQQAAQQWMRQQGIQVGKQIGGKTYVQRNGEWYEAGGNQ</sequence>
<name>A0A246JY54_9SPHN</name>
<reference evidence="1 2" key="1">
    <citation type="journal article" date="2002" name="Int. J. Syst. Evol. Microbiol.">
        <title>Sphingopyxis witflariensis sp. nov., isolated from activated sludge.</title>
        <authorList>
            <person name="Kampfer P."/>
            <person name="Witzenberger R."/>
            <person name="Denner E.B."/>
            <person name="Busse H.J."/>
            <person name="Neef A."/>
        </authorList>
    </citation>
    <scope>NUCLEOTIDE SEQUENCE [LARGE SCALE GENOMIC DNA]</scope>
    <source>
        <strain evidence="1 2">DSM 14551</strain>
    </source>
</reference>
<evidence type="ECO:0000313" key="1">
    <source>
        <dbReference type="EMBL" id="OWQ98022.1"/>
    </source>
</evidence>
<accession>A0A246JY54</accession>
<keyword evidence="2" id="KW-1185">Reference proteome</keyword>
<dbReference type="OrthoDB" id="7600678at2"/>
<organism evidence="1 2">
    <name type="scientific">Sphingopyxis witflariensis</name>
    <dbReference type="NCBI Taxonomy" id="173675"/>
    <lineage>
        <taxon>Bacteria</taxon>
        <taxon>Pseudomonadati</taxon>
        <taxon>Pseudomonadota</taxon>
        <taxon>Alphaproteobacteria</taxon>
        <taxon>Sphingomonadales</taxon>
        <taxon>Sphingomonadaceae</taxon>
        <taxon>Sphingopyxis</taxon>
    </lineage>
</organism>